<feature type="binding site" evidence="5">
    <location>
        <position position="75"/>
    </location>
    <ligand>
        <name>Ca(2+)</name>
        <dbReference type="ChEBI" id="CHEBI:29108"/>
    </ligand>
</feature>
<dbReference type="PROSITE" id="PS00119">
    <property type="entry name" value="PA2_ASP"/>
    <property type="match status" value="1"/>
</dbReference>
<dbReference type="GO" id="GO:0005576">
    <property type="term" value="C:extracellular region"/>
    <property type="evidence" value="ECO:0007669"/>
    <property type="project" value="UniProtKB-SubCell"/>
</dbReference>
<dbReference type="GO" id="GO:0006644">
    <property type="term" value="P:phospholipid metabolic process"/>
    <property type="evidence" value="ECO:0007669"/>
    <property type="project" value="InterPro"/>
</dbReference>
<feature type="binding site" evidence="5">
    <location>
        <position position="56"/>
    </location>
    <ligand>
        <name>Ca(2+)</name>
        <dbReference type="ChEBI" id="CHEBI:29108"/>
    </ligand>
</feature>
<evidence type="ECO:0000256" key="1">
    <source>
        <dbReference type="ARBA" id="ARBA00004613"/>
    </source>
</evidence>
<dbReference type="PANTHER" id="PTHR11716">
    <property type="entry name" value="PHOSPHOLIPASE A2 FAMILY MEMBER"/>
    <property type="match status" value="1"/>
</dbReference>
<feature type="binding site" evidence="5">
    <location>
        <position position="58"/>
    </location>
    <ligand>
        <name>Ca(2+)</name>
        <dbReference type="ChEBI" id="CHEBI:29108"/>
    </ligand>
</feature>
<dbReference type="CDD" id="cd00125">
    <property type="entry name" value="PLA2c"/>
    <property type="match status" value="1"/>
</dbReference>
<organism evidence="10 11">
    <name type="scientific">Scophthalmus maximus</name>
    <name type="common">Turbot</name>
    <name type="synonym">Psetta maxima</name>
    <dbReference type="NCBI Taxonomy" id="52904"/>
    <lineage>
        <taxon>Eukaryota</taxon>
        <taxon>Metazoa</taxon>
        <taxon>Chordata</taxon>
        <taxon>Craniata</taxon>
        <taxon>Vertebrata</taxon>
        <taxon>Euteleostomi</taxon>
        <taxon>Actinopterygii</taxon>
        <taxon>Neopterygii</taxon>
        <taxon>Teleostei</taxon>
        <taxon>Neoteleostei</taxon>
        <taxon>Acanthomorphata</taxon>
        <taxon>Carangaria</taxon>
        <taxon>Pleuronectiformes</taxon>
        <taxon>Pleuronectoidei</taxon>
        <taxon>Scophthalmidae</taxon>
        <taxon>Scophthalmus</taxon>
    </lineage>
</organism>
<evidence type="ECO:0000256" key="2">
    <source>
        <dbReference type="ARBA" id="ARBA00022525"/>
    </source>
</evidence>
<feature type="signal peptide" evidence="8">
    <location>
        <begin position="1"/>
        <end position="19"/>
    </location>
</feature>
<comment type="subcellular location">
    <subcellularLocation>
        <location evidence="1 8">Secreted</location>
    </subcellularLocation>
</comment>
<dbReference type="STRING" id="52904.ENSSMAP00000025914"/>
<dbReference type="PRINTS" id="PR00389">
    <property type="entry name" value="PHPHLIPASEA2"/>
</dbReference>
<evidence type="ECO:0000256" key="5">
    <source>
        <dbReference type="PIRSR" id="PIRSR601211-2"/>
    </source>
</evidence>
<evidence type="ECO:0000256" key="8">
    <source>
        <dbReference type="RuleBase" id="RU361236"/>
    </source>
</evidence>
<keyword evidence="8" id="KW-0732">Signal</keyword>
<evidence type="ECO:0000256" key="6">
    <source>
        <dbReference type="PIRSR" id="PIRSR601211-3"/>
    </source>
</evidence>
<dbReference type="InterPro" id="IPR033113">
    <property type="entry name" value="PLA2_histidine"/>
</dbReference>
<evidence type="ECO:0000313" key="10">
    <source>
        <dbReference type="EMBL" id="AWP15004.1"/>
    </source>
</evidence>
<feature type="disulfide bond" evidence="6">
    <location>
        <begin position="87"/>
        <end position="118"/>
    </location>
</feature>
<evidence type="ECO:0000256" key="7">
    <source>
        <dbReference type="RuleBase" id="RU003654"/>
    </source>
</evidence>
<dbReference type="GO" id="GO:0005543">
    <property type="term" value="F:phospholipid binding"/>
    <property type="evidence" value="ECO:0007669"/>
    <property type="project" value="TreeGrafter"/>
</dbReference>
<dbReference type="Pfam" id="PF00068">
    <property type="entry name" value="Phospholip_A2_1"/>
    <property type="match status" value="1"/>
</dbReference>
<reference evidence="10 11" key="1">
    <citation type="submission" date="2017-12" db="EMBL/GenBank/DDBJ databases">
        <title>Integrating genomic resources of turbot (Scophthalmus maximus) in depth evaluation of genetic and physical mapping variation across individuals.</title>
        <authorList>
            <person name="Martinez P."/>
        </authorList>
    </citation>
    <scope>NUCLEOTIDE SEQUENCE [LARGE SCALE GENOMIC DNA]</scope>
</reference>
<feature type="disulfide bond" evidence="6">
    <location>
        <begin position="55"/>
        <end position="71"/>
    </location>
</feature>
<keyword evidence="2 8" id="KW-0964">Secreted</keyword>
<gene>
    <name evidence="10" type="ORF">SMAX5B_015165</name>
</gene>
<proteinExistence type="inferred from homology"/>
<comment type="cofactor">
    <cofactor evidence="5">
        <name>Ca(2+)</name>
        <dbReference type="ChEBI" id="CHEBI:29108"/>
    </cofactor>
    <text evidence="5">Binds 1 Ca(2+) ion per subunit.</text>
</comment>
<name>A0A2U9CEJ0_SCOMX</name>
<keyword evidence="8" id="KW-0443">Lipid metabolism</keyword>
<feature type="disulfide bond" evidence="6">
    <location>
        <begin position="70"/>
        <end position="132"/>
    </location>
</feature>
<keyword evidence="3 6" id="KW-1015">Disulfide bond</keyword>
<dbReference type="EC" id="3.1.1.4" evidence="8"/>
<feature type="chain" id="PRO_5015796638" description="Phospholipase A2" evidence="8">
    <location>
        <begin position="20"/>
        <end position="151"/>
    </location>
</feature>
<keyword evidence="5 8" id="KW-0106">Calcium</keyword>
<dbReference type="GO" id="GO:0047498">
    <property type="term" value="F:calcium-dependent phospholipase A2 activity"/>
    <property type="evidence" value="ECO:0007669"/>
    <property type="project" value="TreeGrafter"/>
</dbReference>
<dbReference type="GO" id="GO:0016042">
    <property type="term" value="P:lipid catabolic process"/>
    <property type="evidence" value="ECO:0007669"/>
    <property type="project" value="InterPro"/>
</dbReference>
<evidence type="ECO:0000313" key="11">
    <source>
        <dbReference type="Proteomes" id="UP000246464"/>
    </source>
</evidence>
<dbReference type="PROSITE" id="PS00118">
    <property type="entry name" value="PA2_HIS"/>
    <property type="match status" value="1"/>
</dbReference>
<dbReference type="InterPro" id="IPR016090">
    <property type="entry name" value="PLA2-like_dom"/>
</dbReference>
<feature type="active site" evidence="4">
    <location>
        <position position="126"/>
    </location>
</feature>
<dbReference type="OMA" id="CEAFLCN"/>
<feature type="domain" description="Phospholipase A2-like central" evidence="9">
    <location>
        <begin position="27"/>
        <end position="151"/>
    </location>
</feature>
<comment type="catalytic activity">
    <reaction evidence="8">
        <text>a 1,2-diacyl-sn-glycero-3-phosphocholine + H2O = a 1-acyl-sn-glycero-3-phosphocholine + a fatty acid + H(+)</text>
        <dbReference type="Rhea" id="RHEA:15801"/>
        <dbReference type="ChEBI" id="CHEBI:15377"/>
        <dbReference type="ChEBI" id="CHEBI:15378"/>
        <dbReference type="ChEBI" id="CHEBI:28868"/>
        <dbReference type="ChEBI" id="CHEBI:57643"/>
        <dbReference type="ChEBI" id="CHEBI:58168"/>
        <dbReference type="EC" id="3.1.1.4"/>
    </reaction>
</comment>
<dbReference type="Gene3D" id="1.20.90.10">
    <property type="entry name" value="Phospholipase A2 domain"/>
    <property type="match status" value="1"/>
</dbReference>
<dbReference type="FunFam" id="1.20.90.10:FF:000007">
    <property type="entry name" value="Acidic phospholipase A2"/>
    <property type="match status" value="1"/>
</dbReference>
<evidence type="ECO:0000259" key="9">
    <source>
        <dbReference type="SMART" id="SM00085"/>
    </source>
</evidence>
<dbReference type="GO" id="GO:0005509">
    <property type="term" value="F:calcium ion binding"/>
    <property type="evidence" value="ECO:0007669"/>
    <property type="project" value="InterPro"/>
</dbReference>
<evidence type="ECO:0000256" key="4">
    <source>
        <dbReference type="PIRSR" id="PIRSR601211-1"/>
    </source>
</evidence>
<dbReference type="Proteomes" id="UP000246464">
    <property type="component" value="Chromosome 16"/>
</dbReference>
<protein>
    <recommendedName>
        <fullName evidence="8">Phospholipase A2</fullName>
        <ecNumber evidence="8">3.1.1.4</ecNumber>
    </recommendedName>
</protein>
<keyword evidence="5" id="KW-0479">Metal-binding</keyword>
<dbReference type="GO" id="GO:0050482">
    <property type="term" value="P:arachidonate secretion"/>
    <property type="evidence" value="ECO:0007669"/>
    <property type="project" value="InterPro"/>
</dbReference>
<accession>A0A2U9CEJ0</accession>
<sequence length="151" mass="17162">MNTLQTLFLLAAGLSGAVSQEDNVLKVLPQFRNMILCVLPKSSPILDYADYGCYCGKGGSGTPVDDLDRCCMVHDHCYDDAMHLDECRSIIDSPYIKIYHYRCYMKNKITCRKNKDACARFICECDKKAAECFARTELNPKNKRLPKDQCQ</sequence>
<dbReference type="PANTHER" id="PTHR11716:SF94">
    <property type="entry name" value="PHOSPHOLIPASE A2"/>
    <property type="match status" value="1"/>
</dbReference>
<dbReference type="InterPro" id="IPR033112">
    <property type="entry name" value="PLA2_Asp_AS"/>
</dbReference>
<feature type="active site" evidence="4">
    <location>
        <position position="74"/>
    </location>
</feature>
<dbReference type="OrthoDB" id="5841574at2759"/>
<dbReference type="EMBL" id="CP026258">
    <property type="protein sequence ID" value="AWP15004.1"/>
    <property type="molecule type" value="Genomic_DNA"/>
</dbReference>
<dbReference type="InterPro" id="IPR036444">
    <property type="entry name" value="PLipase_A2_dom_sf"/>
</dbReference>
<evidence type="ECO:0000256" key="3">
    <source>
        <dbReference type="ARBA" id="ARBA00023157"/>
    </source>
</evidence>
<keyword evidence="11" id="KW-1185">Reference proteome</keyword>
<dbReference type="InterPro" id="IPR001211">
    <property type="entry name" value="PLA2"/>
</dbReference>
<comment type="similarity">
    <text evidence="7">Belongs to the phospholipase A2 family.</text>
</comment>
<keyword evidence="8" id="KW-0378">Hydrolase</keyword>
<dbReference type="SUPFAM" id="SSF48619">
    <property type="entry name" value="Phospholipase A2, PLA2"/>
    <property type="match status" value="1"/>
</dbReference>
<feature type="disulfide bond" evidence="6">
    <location>
        <begin position="111"/>
        <end position="123"/>
    </location>
</feature>
<feature type="disulfide bond" evidence="6">
    <location>
        <begin position="77"/>
        <end position="125"/>
    </location>
</feature>
<feature type="binding site" evidence="5">
    <location>
        <position position="54"/>
    </location>
    <ligand>
        <name>Ca(2+)</name>
        <dbReference type="ChEBI" id="CHEBI:29108"/>
    </ligand>
</feature>
<dbReference type="SMART" id="SM00085">
    <property type="entry name" value="PA2c"/>
    <property type="match status" value="1"/>
</dbReference>
<dbReference type="AlphaFoldDB" id="A0A2U9CEJ0"/>